<dbReference type="PANTHER" id="PTHR24559">
    <property type="entry name" value="TRANSPOSON TY3-I GAG-POL POLYPROTEIN"/>
    <property type="match status" value="1"/>
</dbReference>
<dbReference type="EMBL" id="JALJOS010000017">
    <property type="protein sequence ID" value="KAK9827802.1"/>
    <property type="molecule type" value="Genomic_DNA"/>
</dbReference>
<feature type="compositionally biased region" description="Acidic residues" evidence="1">
    <location>
        <begin position="282"/>
        <end position="302"/>
    </location>
</feature>
<feature type="compositionally biased region" description="Low complexity" evidence="1">
    <location>
        <begin position="435"/>
        <end position="455"/>
    </location>
</feature>
<feature type="domain" description="Reverse transcriptase" evidence="2">
    <location>
        <begin position="562"/>
        <end position="739"/>
    </location>
</feature>
<dbReference type="CDD" id="cd01647">
    <property type="entry name" value="RT_LTR"/>
    <property type="match status" value="1"/>
</dbReference>
<feature type="region of interest" description="Disordered" evidence="1">
    <location>
        <begin position="133"/>
        <end position="302"/>
    </location>
</feature>
<dbReference type="Gene3D" id="3.30.70.270">
    <property type="match status" value="1"/>
</dbReference>
<dbReference type="Pfam" id="PF00078">
    <property type="entry name" value="RVT_1"/>
    <property type="match status" value="1"/>
</dbReference>
<organism evidence="3 4">
    <name type="scientific">Apatococcus lobatus</name>
    <dbReference type="NCBI Taxonomy" id="904363"/>
    <lineage>
        <taxon>Eukaryota</taxon>
        <taxon>Viridiplantae</taxon>
        <taxon>Chlorophyta</taxon>
        <taxon>core chlorophytes</taxon>
        <taxon>Trebouxiophyceae</taxon>
        <taxon>Chlorellales</taxon>
        <taxon>Chlorellaceae</taxon>
        <taxon>Apatococcus</taxon>
    </lineage>
</organism>
<dbReference type="InterPro" id="IPR043502">
    <property type="entry name" value="DNA/RNA_pol_sf"/>
</dbReference>
<dbReference type="InterPro" id="IPR043128">
    <property type="entry name" value="Rev_trsase/Diguanyl_cyclase"/>
</dbReference>
<sequence length="771" mass="86194">MLDNSVKDKLKGDARIINPSHPAQVFELLRNTYPVNQQQLSTDLAGITQGTKQDAAPFIDGIKAKYIMHGVPLPTMHSQYLTMHLKFNTKFSQHMQNYDNQVTFDRQKNKQPAGDYEFSWEDFSRQATQFDQQQTLMRSTREVMSISDTPLTRGRTRSASISRVNALHAEEKYQSKSDSERSPRPLRERYAADQAGASRPPYVRRYDSRQGNTGTGYRPDRPCLEKSRFSANKPEERGRTPYRKGSLISGPDRDPKKVARITAAQDEASGSDPEQHDHAQSEEEYESFQEQDVDSADESETDDVDLLQAFPIQLSVMQPQTLHSRDDPSPMVISTIAKSVDGVQVSAAQRTGDNRPVMPEGISQEEMETPLSEAVHRGFRNGGEDFQVNYLSQNGLPSVELVVMGCPNASMRKRLDHVTKSAIKHASQDAGRLQTSNPSDNTHPPSPSSTSTQWSTPPPPDKAEQQKPTPTVSPDIHDTFRMLQKVMPGKRLAESQILDLAAVLSKHHEAFATSSKDYGKVTGDYSMKHSIDAAGAKAVSQQPYRPSRFEEDFLKKLIAELQACGLIRPSVSPWMSPVVLVKKKDGSLRMCIDFRRLNAVTALDPYQLPRVDDLTDRMNGCQYFTSIDVLSAFWNMPMEEEDIPKTGFSTSFGNYEWTRMPFGLVNASASFQRLMDKLTKDLENSAAYIDDVFVFTATWEEHLTALDQTLGRMVKAGLKCKLAKCAFAEDSVKCLGHTVTKHGVTIDEDKLQAVKDLPVPSDKTAEDSSVP</sequence>
<dbReference type="InterPro" id="IPR000477">
    <property type="entry name" value="RT_dom"/>
</dbReference>
<comment type="caution">
    <text evidence="3">The sequence shown here is derived from an EMBL/GenBank/DDBJ whole genome shotgun (WGS) entry which is preliminary data.</text>
</comment>
<feature type="region of interest" description="Disordered" evidence="1">
    <location>
        <begin position="419"/>
        <end position="475"/>
    </location>
</feature>
<dbReference type="PANTHER" id="PTHR24559:SF444">
    <property type="entry name" value="REVERSE TRANSCRIPTASE DOMAIN-CONTAINING PROTEIN"/>
    <property type="match status" value="1"/>
</dbReference>
<protein>
    <recommendedName>
        <fullName evidence="2">Reverse transcriptase domain-containing protein</fullName>
    </recommendedName>
</protein>
<dbReference type="InterPro" id="IPR053134">
    <property type="entry name" value="RNA-dir_DNA_polymerase"/>
</dbReference>
<feature type="compositionally biased region" description="Basic and acidic residues" evidence="1">
    <location>
        <begin position="168"/>
        <end position="191"/>
    </location>
</feature>
<dbReference type="SUPFAM" id="SSF56672">
    <property type="entry name" value="DNA/RNA polymerases"/>
    <property type="match status" value="1"/>
</dbReference>
<dbReference type="Gene3D" id="3.10.10.10">
    <property type="entry name" value="HIV Type 1 Reverse Transcriptase, subunit A, domain 1"/>
    <property type="match status" value="1"/>
</dbReference>
<feature type="compositionally biased region" description="Basic and acidic residues" evidence="1">
    <location>
        <begin position="218"/>
        <end position="239"/>
    </location>
</feature>
<accession>A0AAW1R239</accession>
<evidence type="ECO:0000256" key="1">
    <source>
        <dbReference type="SAM" id="MobiDB-lite"/>
    </source>
</evidence>
<keyword evidence="4" id="KW-1185">Reference proteome</keyword>
<evidence type="ECO:0000259" key="2">
    <source>
        <dbReference type="PROSITE" id="PS50878"/>
    </source>
</evidence>
<proteinExistence type="predicted"/>
<gene>
    <name evidence="3" type="ORF">WJX74_003070</name>
</gene>
<evidence type="ECO:0000313" key="4">
    <source>
        <dbReference type="Proteomes" id="UP001438707"/>
    </source>
</evidence>
<reference evidence="3 4" key="1">
    <citation type="journal article" date="2024" name="Nat. Commun.">
        <title>Phylogenomics reveals the evolutionary origins of lichenization in chlorophyte algae.</title>
        <authorList>
            <person name="Puginier C."/>
            <person name="Libourel C."/>
            <person name="Otte J."/>
            <person name="Skaloud P."/>
            <person name="Haon M."/>
            <person name="Grisel S."/>
            <person name="Petersen M."/>
            <person name="Berrin J.G."/>
            <person name="Delaux P.M."/>
            <person name="Dal Grande F."/>
            <person name="Keller J."/>
        </authorList>
    </citation>
    <scope>NUCLEOTIDE SEQUENCE [LARGE SCALE GENOMIC DNA]</scope>
    <source>
        <strain evidence="3 4">SAG 2145</strain>
    </source>
</reference>
<evidence type="ECO:0000313" key="3">
    <source>
        <dbReference type="EMBL" id="KAK9827802.1"/>
    </source>
</evidence>
<dbReference type="PROSITE" id="PS50878">
    <property type="entry name" value="RT_POL"/>
    <property type="match status" value="1"/>
</dbReference>
<dbReference type="AlphaFoldDB" id="A0AAW1R239"/>
<dbReference type="Proteomes" id="UP001438707">
    <property type="component" value="Unassembled WGS sequence"/>
</dbReference>
<name>A0AAW1R239_9CHLO</name>